<keyword evidence="2" id="KW-1133">Transmembrane helix</keyword>
<dbReference type="Gene3D" id="2.60.40.2310">
    <property type="match status" value="1"/>
</dbReference>
<protein>
    <recommendedName>
        <fullName evidence="3">Subtilisin-like protease fibronectin type-III domain-containing protein</fullName>
    </recommendedName>
</protein>
<dbReference type="EMBL" id="JAMSHJ010000002">
    <property type="protein sequence ID" value="KAI5434341.1"/>
    <property type="molecule type" value="Genomic_DNA"/>
</dbReference>
<feature type="domain" description="Subtilisin-like protease fibronectin type-III" evidence="3">
    <location>
        <begin position="2"/>
        <end position="66"/>
    </location>
</feature>
<evidence type="ECO:0000256" key="1">
    <source>
        <dbReference type="ARBA" id="ARBA00023180"/>
    </source>
</evidence>
<gene>
    <name evidence="4" type="ORF">KIW84_021265</name>
</gene>
<comment type="caution">
    <text evidence="4">The sequence shown here is derived from an EMBL/GenBank/DDBJ whole genome shotgun (WGS) entry which is preliminary data.</text>
</comment>
<sequence>MSTYRAFVTAPQMTQYFSDPKCVIIHILGRKKTFTPTINGKMKKSIDGASLIWDDGKYQVRSLIVVFDERAVNRKDEKLYRIDCICSILFYLLFYIIIG</sequence>
<accession>A0A9D4YD10</accession>
<proteinExistence type="predicted"/>
<dbReference type="Proteomes" id="UP001058974">
    <property type="component" value="Chromosome 2"/>
</dbReference>
<organism evidence="4 5">
    <name type="scientific">Pisum sativum</name>
    <name type="common">Garden pea</name>
    <name type="synonym">Lathyrus oleraceus</name>
    <dbReference type="NCBI Taxonomy" id="3888"/>
    <lineage>
        <taxon>Eukaryota</taxon>
        <taxon>Viridiplantae</taxon>
        <taxon>Streptophyta</taxon>
        <taxon>Embryophyta</taxon>
        <taxon>Tracheophyta</taxon>
        <taxon>Spermatophyta</taxon>
        <taxon>Magnoliopsida</taxon>
        <taxon>eudicotyledons</taxon>
        <taxon>Gunneridae</taxon>
        <taxon>Pentapetalae</taxon>
        <taxon>rosids</taxon>
        <taxon>fabids</taxon>
        <taxon>Fabales</taxon>
        <taxon>Fabaceae</taxon>
        <taxon>Papilionoideae</taxon>
        <taxon>50 kb inversion clade</taxon>
        <taxon>NPAAA clade</taxon>
        <taxon>Hologalegina</taxon>
        <taxon>IRL clade</taxon>
        <taxon>Fabeae</taxon>
        <taxon>Lathyrus</taxon>
    </lineage>
</organism>
<name>A0A9D4YD10_PEA</name>
<dbReference type="Gramene" id="Psat02G0126500-T1">
    <property type="protein sequence ID" value="KAI5434341.1"/>
    <property type="gene ID" value="KIW84_021265"/>
</dbReference>
<keyword evidence="5" id="KW-1185">Reference proteome</keyword>
<evidence type="ECO:0000256" key="2">
    <source>
        <dbReference type="SAM" id="Phobius"/>
    </source>
</evidence>
<keyword evidence="2" id="KW-0812">Transmembrane</keyword>
<feature type="transmembrane region" description="Helical" evidence="2">
    <location>
        <begin position="79"/>
        <end position="98"/>
    </location>
</feature>
<keyword evidence="2" id="KW-0472">Membrane</keyword>
<evidence type="ECO:0000259" key="3">
    <source>
        <dbReference type="Pfam" id="PF17766"/>
    </source>
</evidence>
<evidence type="ECO:0000313" key="5">
    <source>
        <dbReference type="Proteomes" id="UP001058974"/>
    </source>
</evidence>
<dbReference type="AlphaFoldDB" id="A0A9D4YD10"/>
<evidence type="ECO:0000313" key="4">
    <source>
        <dbReference type="EMBL" id="KAI5434341.1"/>
    </source>
</evidence>
<dbReference type="Pfam" id="PF17766">
    <property type="entry name" value="fn3_6"/>
    <property type="match status" value="1"/>
</dbReference>
<keyword evidence="1" id="KW-0325">Glycoprotein</keyword>
<reference evidence="4 5" key="1">
    <citation type="journal article" date="2022" name="Nat. Genet.">
        <title>Improved pea reference genome and pan-genome highlight genomic features and evolutionary characteristics.</title>
        <authorList>
            <person name="Yang T."/>
            <person name="Liu R."/>
            <person name="Luo Y."/>
            <person name="Hu S."/>
            <person name="Wang D."/>
            <person name="Wang C."/>
            <person name="Pandey M.K."/>
            <person name="Ge S."/>
            <person name="Xu Q."/>
            <person name="Li N."/>
            <person name="Li G."/>
            <person name="Huang Y."/>
            <person name="Saxena R.K."/>
            <person name="Ji Y."/>
            <person name="Li M."/>
            <person name="Yan X."/>
            <person name="He Y."/>
            <person name="Liu Y."/>
            <person name="Wang X."/>
            <person name="Xiang C."/>
            <person name="Varshney R.K."/>
            <person name="Ding H."/>
            <person name="Gao S."/>
            <person name="Zong X."/>
        </authorList>
    </citation>
    <scope>NUCLEOTIDE SEQUENCE [LARGE SCALE GENOMIC DNA]</scope>
    <source>
        <strain evidence="4 5">cv. Zhongwan 6</strain>
    </source>
</reference>
<dbReference type="InterPro" id="IPR041469">
    <property type="entry name" value="Subtilisin-like_FN3"/>
</dbReference>